<accession>A0AAD7LD12</accession>
<evidence type="ECO:0000313" key="3">
    <source>
        <dbReference type="Proteomes" id="UP001163823"/>
    </source>
</evidence>
<reference evidence="2" key="1">
    <citation type="journal article" date="2023" name="Science">
        <title>Elucidation of the pathway for biosynthesis of saponin adjuvants from the soapbark tree.</title>
        <authorList>
            <person name="Reed J."/>
            <person name="Orme A."/>
            <person name="El-Demerdash A."/>
            <person name="Owen C."/>
            <person name="Martin L.B.B."/>
            <person name="Misra R.C."/>
            <person name="Kikuchi S."/>
            <person name="Rejzek M."/>
            <person name="Martin A.C."/>
            <person name="Harkess A."/>
            <person name="Leebens-Mack J."/>
            <person name="Louveau T."/>
            <person name="Stephenson M.J."/>
            <person name="Osbourn A."/>
        </authorList>
    </citation>
    <scope>NUCLEOTIDE SEQUENCE</scope>
    <source>
        <strain evidence="2">S10</strain>
    </source>
</reference>
<name>A0AAD7LD12_QUISA</name>
<dbReference type="AlphaFoldDB" id="A0AAD7LD12"/>
<evidence type="ECO:0000259" key="1">
    <source>
        <dbReference type="PROSITE" id="PS50181"/>
    </source>
</evidence>
<dbReference type="Pfam" id="PF00646">
    <property type="entry name" value="F-box"/>
    <property type="match status" value="1"/>
</dbReference>
<dbReference type="PANTHER" id="PTHR32278">
    <property type="entry name" value="F-BOX DOMAIN-CONTAINING PROTEIN"/>
    <property type="match status" value="1"/>
</dbReference>
<dbReference type="InterPro" id="IPR001810">
    <property type="entry name" value="F-box_dom"/>
</dbReference>
<dbReference type="Proteomes" id="UP001163823">
    <property type="component" value="Chromosome 9"/>
</dbReference>
<dbReference type="KEGG" id="qsa:O6P43_022147"/>
<dbReference type="CDD" id="cd22162">
    <property type="entry name" value="F-box_AtSKIP3-like"/>
    <property type="match status" value="1"/>
</dbReference>
<keyword evidence="3" id="KW-1185">Reference proteome</keyword>
<sequence length="266" mass="29922">MEMDMTLVLPEDCISKIISFTSPQDACRLSLVSPIFKAAADSDAVWEKFLPSDCEDIISQSSSSSSSILDSLSKKNLYFHLCDHPVLISNDTMSFFIDKKSGKKCYMVGAKGLSIEWGDTPSYWKWTSLPDSRFPQVAELIYVWWLEIKGNMETKLLSSHTIYEVFLVFKFAEFKSGFGDRPVELSVNSAGREAMEVKRVMLDPPADVPQLSKQRGDGWLEIEMGEYFNEHGDDGSLVCKLWEFDGYVVMGGLVVEGIEFRPKVSG</sequence>
<feature type="domain" description="F-box" evidence="1">
    <location>
        <begin position="3"/>
        <end position="49"/>
    </location>
</feature>
<dbReference type="InterPro" id="IPR025886">
    <property type="entry name" value="PP2-like"/>
</dbReference>
<comment type="caution">
    <text evidence="2">The sequence shown here is derived from an EMBL/GenBank/DDBJ whole genome shotgun (WGS) entry which is preliminary data.</text>
</comment>
<dbReference type="SMART" id="SM00256">
    <property type="entry name" value="FBOX"/>
    <property type="match status" value="1"/>
</dbReference>
<dbReference type="PANTHER" id="PTHR32278:SF144">
    <property type="entry name" value="F-BOX PROTEIN PP2-B12 ISOFORM X1"/>
    <property type="match status" value="1"/>
</dbReference>
<organism evidence="2 3">
    <name type="scientific">Quillaja saponaria</name>
    <name type="common">Soap bark tree</name>
    <dbReference type="NCBI Taxonomy" id="32244"/>
    <lineage>
        <taxon>Eukaryota</taxon>
        <taxon>Viridiplantae</taxon>
        <taxon>Streptophyta</taxon>
        <taxon>Embryophyta</taxon>
        <taxon>Tracheophyta</taxon>
        <taxon>Spermatophyta</taxon>
        <taxon>Magnoliopsida</taxon>
        <taxon>eudicotyledons</taxon>
        <taxon>Gunneridae</taxon>
        <taxon>Pentapetalae</taxon>
        <taxon>rosids</taxon>
        <taxon>fabids</taxon>
        <taxon>Fabales</taxon>
        <taxon>Quillajaceae</taxon>
        <taxon>Quillaja</taxon>
    </lineage>
</organism>
<dbReference type="InterPro" id="IPR036047">
    <property type="entry name" value="F-box-like_dom_sf"/>
</dbReference>
<evidence type="ECO:0000313" key="2">
    <source>
        <dbReference type="EMBL" id="KAJ7955583.1"/>
    </source>
</evidence>
<dbReference type="EMBL" id="JARAOO010000009">
    <property type="protein sequence ID" value="KAJ7955583.1"/>
    <property type="molecule type" value="Genomic_DNA"/>
</dbReference>
<proteinExistence type="predicted"/>
<dbReference type="Pfam" id="PF14299">
    <property type="entry name" value="PP2"/>
    <property type="match status" value="1"/>
</dbReference>
<protein>
    <submittedName>
        <fullName evidence="2">F-box protein</fullName>
    </submittedName>
</protein>
<gene>
    <name evidence="2" type="ORF">O6P43_022147</name>
</gene>
<dbReference type="Gene3D" id="1.20.1280.50">
    <property type="match status" value="1"/>
</dbReference>
<dbReference type="SUPFAM" id="SSF81383">
    <property type="entry name" value="F-box domain"/>
    <property type="match status" value="1"/>
</dbReference>
<dbReference type="PROSITE" id="PS50181">
    <property type="entry name" value="FBOX"/>
    <property type="match status" value="1"/>
</dbReference>